<accession>A0A8X6PS98</accession>
<organism evidence="1 2">
    <name type="scientific">Nephila pilipes</name>
    <name type="common">Giant wood spider</name>
    <name type="synonym">Nephila maculata</name>
    <dbReference type="NCBI Taxonomy" id="299642"/>
    <lineage>
        <taxon>Eukaryota</taxon>
        <taxon>Metazoa</taxon>
        <taxon>Ecdysozoa</taxon>
        <taxon>Arthropoda</taxon>
        <taxon>Chelicerata</taxon>
        <taxon>Arachnida</taxon>
        <taxon>Araneae</taxon>
        <taxon>Araneomorphae</taxon>
        <taxon>Entelegynae</taxon>
        <taxon>Araneoidea</taxon>
        <taxon>Nephilidae</taxon>
        <taxon>Nephila</taxon>
    </lineage>
</organism>
<proteinExistence type="predicted"/>
<evidence type="ECO:0000313" key="1">
    <source>
        <dbReference type="EMBL" id="GFT78443.1"/>
    </source>
</evidence>
<dbReference type="EMBL" id="BMAW01071538">
    <property type="protein sequence ID" value="GFT78443.1"/>
    <property type="molecule type" value="Genomic_DNA"/>
</dbReference>
<name>A0A8X6PS98_NEPPI</name>
<dbReference type="Proteomes" id="UP000887013">
    <property type="component" value="Unassembled WGS sequence"/>
</dbReference>
<dbReference type="AlphaFoldDB" id="A0A8X6PS98"/>
<comment type="caution">
    <text evidence="1">The sequence shown here is derived from an EMBL/GenBank/DDBJ whole genome shotgun (WGS) entry which is preliminary data.</text>
</comment>
<sequence length="137" mass="15726">MLRKLDNSLIRHPNNSFWRDCDFGRARNLKTQKEFIQCIHNKAQYKIINEDPYELLFCAGASVFRHSFSFYLHVGTFTNQFDRELEAIHVALQQLAVHLDTFERAVIFSDSGLCPSGSVQQPGKFPCTEMQGSPAEI</sequence>
<reference evidence="1" key="1">
    <citation type="submission" date="2020-08" db="EMBL/GenBank/DDBJ databases">
        <title>Multicomponent nature underlies the extraordinary mechanical properties of spider dragline silk.</title>
        <authorList>
            <person name="Kono N."/>
            <person name="Nakamura H."/>
            <person name="Mori M."/>
            <person name="Yoshida Y."/>
            <person name="Ohtoshi R."/>
            <person name="Malay A.D."/>
            <person name="Moran D.A.P."/>
            <person name="Tomita M."/>
            <person name="Numata K."/>
            <person name="Arakawa K."/>
        </authorList>
    </citation>
    <scope>NUCLEOTIDE SEQUENCE</scope>
</reference>
<protein>
    <submittedName>
        <fullName evidence="1">Uncharacterized protein</fullName>
    </submittedName>
</protein>
<evidence type="ECO:0000313" key="2">
    <source>
        <dbReference type="Proteomes" id="UP000887013"/>
    </source>
</evidence>
<keyword evidence="2" id="KW-1185">Reference proteome</keyword>
<gene>
    <name evidence="1" type="ORF">NPIL_599451</name>
</gene>